<dbReference type="InterPro" id="IPR016197">
    <property type="entry name" value="Chromo-like_dom_sf"/>
</dbReference>
<feature type="compositionally biased region" description="Polar residues" evidence="3">
    <location>
        <begin position="167"/>
        <end position="183"/>
    </location>
</feature>
<name>A0AAD6X4T1_9AGAR</name>
<dbReference type="Proteomes" id="UP001218188">
    <property type="component" value="Unassembled WGS sequence"/>
</dbReference>
<evidence type="ECO:0000256" key="3">
    <source>
        <dbReference type="SAM" id="MobiDB-lite"/>
    </source>
</evidence>
<reference evidence="5" key="1">
    <citation type="submission" date="2023-03" db="EMBL/GenBank/DDBJ databases">
        <title>Massive genome expansion in bonnet fungi (Mycena s.s.) driven by repeated elements and novel gene families across ecological guilds.</title>
        <authorList>
            <consortium name="Lawrence Berkeley National Laboratory"/>
            <person name="Harder C.B."/>
            <person name="Miyauchi S."/>
            <person name="Viragh M."/>
            <person name="Kuo A."/>
            <person name="Thoen E."/>
            <person name="Andreopoulos B."/>
            <person name="Lu D."/>
            <person name="Skrede I."/>
            <person name="Drula E."/>
            <person name="Henrissat B."/>
            <person name="Morin E."/>
            <person name="Kohler A."/>
            <person name="Barry K."/>
            <person name="LaButti K."/>
            <person name="Morin E."/>
            <person name="Salamov A."/>
            <person name="Lipzen A."/>
            <person name="Mereny Z."/>
            <person name="Hegedus B."/>
            <person name="Baldrian P."/>
            <person name="Stursova M."/>
            <person name="Weitz H."/>
            <person name="Taylor A."/>
            <person name="Grigoriev I.V."/>
            <person name="Nagy L.G."/>
            <person name="Martin F."/>
            <person name="Kauserud H."/>
        </authorList>
    </citation>
    <scope>NUCLEOTIDE SEQUENCE</scope>
    <source>
        <strain evidence="5">CBHHK200</strain>
    </source>
</reference>
<feature type="compositionally biased region" description="Basic residues" evidence="3">
    <location>
        <begin position="128"/>
        <end position="140"/>
    </location>
</feature>
<dbReference type="Pfam" id="PF00385">
    <property type="entry name" value="Chromo"/>
    <property type="match status" value="1"/>
</dbReference>
<dbReference type="InterPro" id="IPR023780">
    <property type="entry name" value="Chromo_domain"/>
</dbReference>
<gene>
    <name evidence="5" type="ORF">C8F04DRAFT_1086910</name>
</gene>
<dbReference type="SUPFAM" id="SSF54160">
    <property type="entry name" value="Chromo domain-like"/>
    <property type="match status" value="1"/>
</dbReference>
<feature type="domain" description="Chromo" evidence="4">
    <location>
        <begin position="15"/>
        <end position="83"/>
    </location>
</feature>
<dbReference type="PANTHER" id="PTHR22812">
    <property type="entry name" value="CHROMOBOX PROTEIN"/>
    <property type="match status" value="1"/>
</dbReference>
<sequence length="309" mass="34626">MPKHASGSQREEQLWPVEYIVSARRTHESLLERCSDMTSPQFGSGWLYQVKWLNFPNSQNTWEPIDSFERCEDSDEVRDFWEEIGLDTMLTNVEDFEVEVRPQWIKQRKSLKKESPTRSTPADSPPTKPKKSRSTSRNRHYSAESPRKPARKIQKRGEAPKIKIPILTSSSSQLSVWNPSTRCETPPRPYPSTPTTPNSVFPAAPLSPPLTPEHEPVFTSAPSMSNELSNPQQIPTFAPNDDYTSPSPSSGYLDTIWLPANIDDGLDVEMADGVANPQDISVDQFSLDCLAEFLITASPDEISNYGGGS</sequence>
<evidence type="ECO:0000313" key="5">
    <source>
        <dbReference type="EMBL" id="KAJ7039038.1"/>
    </source>
</evidence>
<dbReference type="SMART" id="SM00298">
    <property type="entry name" value="CHROMO"/>
    <property type="match status" value="1"/>
</dbReference>
<feature type="region of interest" description="Disordered" evidence="3">
    <location>
        <begin position="107"/>
        <end position="196"/>
    </location>
</feature>
<dbReference type="InterPro" id="IPR000953">
    <property type="entry name" value="Chromo/chromo_shadow_dom"/>
</dbReference>
<keyword evidence="2" id="KW-0539">Nucleus</keyword>
<dbReference type="AlphaFoldDB" id="A0AAD6X4T1"/>
<dbReference type="GO" id="GO:0005634">
    <property type="term" value="C:nucleus"/>
    <property type="evidence" value="ECO:0007669"/>
    <property type="project" value="UniProtKB-SubCell"/>
</dbReference>
<organism evidence="5 6">
    <name type="scientific">Mycena alexandri</name>
    <dbReference type="NCBI Taxonomy" id="1745969"/>
    <lineage>
        <taxon>Eukaryota</taxon>
        <taxon>Fungi</taxon>
        <taxon>Dikarya</taxon>
        <taxon>Basidiomycota</taxon>
        <taxon>Agaricomycotina</taxon>
        <taxon>Agaricomycetes</taxon>
        <taxon>Agaricomycetidae</taxon>
        <taxon>Agaricales</taxon>
        <taxon>Marasmiineae</taxon>
        <taxon>Mycenaceae</taxon>
        <taxon>Mycena</taxon>
    </lineage>
</organism>
<dbReference type="EMBL" id="JARJCM010000028">
    <property type="protein sequence ID" value="KAJ7039038.1"/>
    <property type="molecule type" value="Genomic_DNA"/>
</dbReference>
<proteinExistence type="predicted"/>
<protein>
    <recommendedName>
        <fullName evidence="4">Chromo domain-containing protein</fullName>
    </recommendedName>
</protein>
<evidence type="ECO:0000313" key="6">
    <source>
        <dbReference type="Proteomes" id="UP001218188"/>
    </source>
</evidence>
<keyword evidence="6" id="KW-1185">Reference proteome</keyword>
<evidence type="ECO:0000259" key="4">
    <source>
        <dbReference type="PROSITE" id="PS50013"/>
    </source>
</evidence>
<comment type="caution">
    <text evidence="5">The sequence shown here is derived from an EMBL/GenBank/DDBJ whole genome shotgun (WGS) entry which is preliminary data.</text>
</comment>
<dbReference type="Gene3D" id="2.40.50.40">
    <property type="match status" value="1"/>
</dbReference>
<accession>A0AAD6X4T1</accession>
<dbReference type="GO" id="GO:0006338">
    <property type="term" value="P:chromatin remodeling"/>
    <property type="evidence" value="ECO:0007669"/>
    <property type="project" value="UniProtKB-ARBA"/>
</dbReference>
<dbReference type="PROSITE" id="PS50013">
    <property type="entry name" value="CHROMO_2"/>
    <property type="match status" value="1"/>
</dbReference>
<dbReference type="InterPro" id="IPR051219">
    <property type="entry name" value="Heterochromatin_chromo-domain"/>
</dbReference>
<evidence type="ECO:0000256" key="1">
    <source>
        <dbReference type="ARBA" id="ARBA00004123"/>
    </source>
</evidence>
<comment type="subcellular location">
    <subcellularLocation>
        <location evidence="1">Nucleus</location>
    </subcellularLocation>
</comment>
<evidence type="ECO:0000256" key="2">
    <source>
        <dbReference type="ARBA" id="ARBA00023242"/>
    </source>
</evidence>